<name>A0A2T7P304_POMCA</name>
<feature type="domain" description="Ig-like" evidence="2">
    <location>
        <begin position="53"/>
        <end position="114"/>
    </location>
</feature>
<reference evidence="3 4" key="1">
    <citation type="submission" date="2018-04" db="EMBL/GenBank/DDBJ databases">
        <title>The genome of golden apple snail Pomacea canaliculata provides insight into stress tolerance and invasive adaptation.</title>
        <authorList>
            <person name="Liu C."/>
            <person name="Liu B."/>
            <person name="Ren Y."/>
            <person name="Zhang Y."/>
            <person name="Wang H."/>
            <person name="Li S."/>
            <person name="Jiang F."/>
            <person name="Yin L."/>
            <person name="Zhang G."/>
            <person name="Qian W."/>
            <person name="Fan W."/>
        </authorList>
    </citation>
    <scope>NUCLEOTIDE SEQUENCE [LARGE SCALE GENOMIC DNA]</scope>
    <source>
        <strain evidence="3">SZHN2017</strain>
        <tissue evidence="3">Muscle</tissue>
    </source>
</reference>
<evidence type="ECO:0000313" key="3">
    <source>
        <dbReference type="EMBL" id="PVD27788.1"/>
    </source>
</evidence>
<dbReference type="InterPro" id="IPR007110">
    <property type="entry name" value="Ig-like_dom"/>
</dbReference>
<evidence type="ECO:0000313" key="4">
    <source>
        <dbReference type="Proteomes" id="UP000245119"/>
    </source>
</evidence>
<dbReference type="Gene3D" id="2.60.40.10">
    <property type="entry name" value="Immunoglobulins"/>
    <property type="match status" value="2"/>
</dbReference>
<proteinExistence type="predicted"/>
<accession>A0A2T7P304</accession>
<dbReference type="EMBL" id="PZQS01000007">
    <property type="protein sequence ID" value="PVD27788.1"/>
    <property type="molecule type" value="Genomic_DNA"/>
</dbReference>
<keyword evidence="1" id="KW-1133">Transmembrane helix</keyword>
<organism evidence="3 4">
    <name type="scientific">Pomacea canaliculata</name>
    <name type="common">Golden apple snail</name>
    <dbReference type="NCBI Taxonomy" id="400727"/>
    <lineage>
        <taxon>Eukaryota</taxon>
        <taxon>Metazoa</taxon>
        <taxon>Spiralia</taxon>
        <taxon>Lophotrochozoa</taxon>
        <taxon>Mollusca</taxon>
        <taxon>Gastropoda</taxon>
        <taxon>Caenogastropoda</taxon>
        <taxon>Architaenioglossa</taxon>
        <taxon>Ampullarioidea</taxon>
        <taxon>Ampullariidae</taxon>
        <taxon>Pomacea</taxon>
    </lineage>
</organism>
<dbReference type="PANTHER" id="PTHR45889">
    <property type="entry name" value="IG-LIKE DOMAIN-CONTAINING PROTEIN"/>
    <property type="match status" value="1"/>
</dbReference>
<protein>
    <recommendedName>
        <fullName evidence="2">Ig-like domain-containing protein</fullName>
    </recommendedName>
</protein>
<keyword evidence="4" id="KW-1185">Reference proteome</keyword>
<dbReference type="AlphaFoldDB" id="A0A2T7P304"/>
<evidence type="ECO:0000259" key="2">
    <source>
        <dbReference type="PROSITE" id="PS50835"/>
    </source>
</evidence>
<dbReference type="SMART" id="SM00409">
    <property type="entry name" value="IG"/>
    <property type="match status" value="4"/>
</dbReference>
<feature type="domain" description="Ig-like" evidence="2">
    <location>
        <begin position="333"/>
        <end position="421"/>
    </location>
</feature>
<evidence type="ECO:0000256" key="1">
    <source>
        <dbReference type="SAM" id="Phobius"/>
    </source>
</evidence>
<feature type="transmembrane region" description="Helical" evidence="1">
    <location>
        <begin position="672"/>
        <end position="694"/>
    </location>
</feature>
<keyword evidence="1" id="KW-0472">Membrane</keyword>
<dbReference type="STRING" id="400727.A0A2T7P304"/>
<sequence length="716" mass="78541">MTVAPSVGNYVTGWCNITSYLPPVGQYTYSVTLVPGEVTINASFVGNNKIVRPSSKPIHNCPQYIPEGDNLSCTCTLSDLGSPPGVLQWNTTGSAELRLTSVQAGNTGTHTCQLWWNNTVVQSVEYNFTVTYGPKTVTAVVLSSQPFDTNGLQDIGLNCSVSGSNPPSTISWIRSDNKRVLCNTQLCTLTPRPPDDDGLKIECLATNPVTNRTNSSSVTLALNYPPTSPPVITGNPTLHEGQPVYEGDSLTLTCTVRGGKPSNATVITFTCPNRTDTPDSSFNSSSVTSSLTFDPVTSYNHGNCSCTAAWKSYDWYKQKSNWNIDVYTSPSIPVIFPLSDIPGRPAYPFMAGTSGRLGCRSNQTGRPEATYSWPVPATGQASGSNLTFYNLSREDNGRTVKCRASNDYTENRRPVDDATLVLQVYSCRLLYVIDCQFLSVIRIVCLRTQQQSPHSDCTEFLQRCSQPTAPYPPLSTWTRVIARTAREVQKFVDPRFPRCRGSQPTEDIVINEQSWWVNFTIDQVPCEASGVYRCDVNNSLGQDSQSRTLLVYCAPRGTFGDKNINTTSGKGELTVRMTAYPTPMVKKIIFLGHGSSDGELVKENNIYVECSASSLAPAAVTCNVTVINIGNSDEGFYRIVFSNGFGDMPFTFFVKVSDQASQVKSKDNNIPAIIGGVFAVLVVVVIVIITVFLVQRHRRRVRRRSSDEEWNCLARM</sequence>
<feature type="domain" description="Ig-like" evidence="2">
    <location>
        <begin position="230"/>
        <end position="308"/>
    </location>
</feature>
<dbReference type="Proteomes" id="UP000245119">
    <property type="component" value="Linkage Group LG7"/>
</dbReference>
<dbReference type="InterPro" id="IPR003599">
    <property type="entry name" value="Ig_sub"/>
</dbReference>
<gene>
    <name evidence="3" type="ORF">C0Q70_12961</name>
</gene>
<dbReference type="PROSITE" id="PS50835">
    <property type="entry name" value="IG_LIKE"/>
    <property type="match status" value="4"/>
</dbReference>
<feature type="domain" description="Ig-like" evidence="2">
    <location>
        <begin position="134"/>
        <end position="219"/>
    </location>
</feature>
<dbReference type="InterPro" id="IPR013783">
    <property type="entry name" value="Ig-like_fold"/>
</dbReference>
<dbReference type="PANTHER" id="PTHR45889:SF8">
    <property type="entry name" value="IG-LIKE DOMAIN-CONTAINING PROTEIN"/>
    <property type="match status" value="1"/>
</dbReference>
<dbReference type="SUPFAM" id="SSF48726">
    <property type="entry name" value="Immunoglobulin"/>
    <property type="match status" value="4"/>
</dbReference>
<dbReference type="InterPro" id="IPR036179">
    <property type="entry name" value="Ig-like_dom_sf"/>
</dbReference>
<comment type="caution">
    <text evidence="3">The sequence shown here is derived from an EMBL/GenBank/DDBJ whole genome shotgun (WGS) entry which is preliminary data.</text>
</comment>
<dbReference type="Pfam" id="PF13927">
    <property type="entry name" value="Ig_3"/>
    <property type="match status" value="1"/>
</dbReference>
<keyword evidence="1" id="KW-0812">Transmembrane</keyword>
<dbReference type="OrthoDB" id="6158168at2759"/>